<organism evidence="6 7">
    <name type="scientific">Syntrophotalea carbinolica (strain DSM 2380 / NBRC 103641 / GraBd1)</name>
    <name type="common">Pelobacter carbinolicus</name>
    <dbReference type="NCBI Taxonomy" id="338963"/>
    <lineage>
        <taxon>Bacteria</taxon>
        <taxon>Pseudomonadati</taxon>
        <taxon>Thermodesulfobacteriota</taxon>
        <taxon>Desulfuromonadia</taxon>
        <taxon>Desulfuromonadales</taxon>
        <taxon>Syntrophotaleaceae</taxon>
        <taxon>Syntrophotalea</taxon>
    </lineage>
</organism>
<dbReference type="EMBL" id="CP000142">
    <property type="protein sequence ID" value="ABA89635.1"/>
    <property type="molecule type" value="Genomic_DNA"/>
</dbReference>
<dbReference type="GO" id="GO:0043190">
    <property type="term" value="C:ATP-binding cassette (ABC) transporter complex"/>
    <property type="evidence" value="ECO:0007669"/>
    <property type="project" value="TreeGrafter"/>
</dbReference>
<dbReference type="GO" id="GO:0005524">
    <property type="term" value="F:ATP binding"/>
    <property type="evidence" value="ECO:0007669"/>
    <property type="project" value="UniProtKB-KW"/>
</dbReference>
<keyword evidence="4 6" id="KW-0067">ATP-binding</keyword>
<dbReference type="SUPFAM" id="SSF52540">
    <property type="entry name" value="P-loop containing nucleoside triphosphate hydrolases"/>
    <property type="match status" value="2"/>
</dbReference>
<dbReference type="AlphaFoldDB" id="Q3A1X2"/>
<dbReference type="PANTHER" id="PTHR43553">
    <property type="entry name" value="HEAVY METAL TRANSPORTER"/>
    <property type="match status" value="1"/>
</dbReference>
<keyword evidence="2" id="KW-0813">Transport</keyword>
<comment type="similarity">
    <text evidence="1">Belongs to the ABC transporter superfamily.</text>
</comment>
<dbReference type="KEGG" id="pca:Pcar_2396"/>
<evidence type="ECO:0000313" key="6">
    <source>
        <dbReference type="EMBL" id="ABA89635.1"/>
    </source>
</evidence>
<dbReference type="PANTHER" id="PTHR43553:SF24">
    <property type="entry name" value="ENERGY-COUPLING FACTOR TRANSPORTER ATP-BINDING PROTEIN ECFA1"/>
    <property type="match status" value="1"/>
</dbReference>
<evidence type="ECO:0000313" key="7">
    <source>
        <dbReference type="Proteomes" id="UP000002534"/>
    </source>
</evidence>
<proteinExistence type="inferred from homology"/>
<accession>Q3A1X2</accession>
<dbReference type="GO" id="GO:0016887">
    <property type="term" value="F:ATP hydrolysis activity"/>
    <property type="evidence" value="ECO:0007669"/>
    <property type="project" value="InterPro"/>
</dbReference>
<dbReference type="OrthoDB" id="9782163at2"/>
<dbReference type="Pfam" id="PF00005">
    <property type="entry name" value="ABC_tran"/>
    <property type="match status" value="2"/>
</dbReference>
<dbReference type="GO" id="GO:0042626">
    <property type="term" value="F:ATPase-coupled transmembrane transporter activity"/>
    <property type="evidence" value="ECO:0007669"/>
    <property type="project" value="TreeGrafter"/>
</dbReference>
<feature type="domain" description="ABC transporter" evidence="5">
    <location>
        <begin position="5"/>
        <end position="235"/>
    </location>
</feature>
<dbReference type="InterPro" id="IPR003593">
    <property type="entry name" value="AAA+_ATPase"/>
</dbReference>
<dbReference type="Proteomes" id="UP000002534">
    <property type="component" value="Chromosome"/>
</dbReference>
<evidence type="ECO:0000259" key="5">
    <source>
        <dbReference type="PROSITE" id="PS50893"/>
    </source>
</evidence>
<gene>
    <name evidence="6" type="primary">cbiO</name>
    <name evidence="6" type="ordered locus">Pcar_2396</name>
</gene>
<sequence length="456" mass="49889">MDILLQLKNFSYFYPDTKTAVLQDIDLQIEAGCCYCLTGPTGSGKTTLALALKGLLDSEGCRGEIVCSGESETGDFRVGLVLQNPETQLLATTVGAEVAFGLENLCVEPELMPARVEAALSLVDLRKPLDYPVSRLSMGQKYRLLVAALLVMEPQLLILDEPAAQLDPEGLAALCRVLSDLKAKGVAVVLCEHHPGPLLDLVDRFWQIDGEGRLSSGRWQAQGEPLETCGDQGTANFSVAPVLLEVRDLSFMGHGDVPVWDNVSFDIRRGQCVAVTGMNGTGKTTLLRVLAGFLKPGSGNIKVFDAEPDPRLLRRRLGCLFQNPHKQIFENTVREEIAFPLKRLGWPSEERAARIEETLRLCGIDHLIDDSPHKLSYGQKHLVAIASVLAPAPEMLFLDDPFAGLDGARQRDVMEVLGNWNRERGITLVMTFHDPAQVPSLADGHLHIEGGDIGWR</sequence>
<dbReference type="InterPro" id="IPR003439">
    <property type="entry name" value="ABC_transporter-like_ATP-bd"/>
</dbReference>
<reference evidence="7" key="1">
    <citation type="submission" date="2005-10" db="EMBL/GenBank/DDBJ databases">
        <title>Complete sequence of Pelobacter carbinolicus DSM 2380.</title>
        <authorList>
            <person name="Copeland A."/>
            <person name="Lucas S."/>
            <person name="Lapidus A."/>
            <person name="Barry K."/>
            <person name="Detter J.C."/>
            <person name="Glavina T."/>
            <person name="Hammon N."/>
            <person name="Israni S."/>
            <person name="Pitluck S."/>
            <person name="Chertkov O."/>
            <person name="Schmutz J."/>
            <person name="Larimer F."/>
            <person name="Land M."/>
            <person name="Kyrpides N."/>
            <person name="Ivanova N."/>
            <person name="Richardson P."/>
        </authorList>
    </citation>
    <scope>NUCLEOTIDE SEQUENCE [LARGE SCALE GENOMIC DNA]</scope>
    <source>
        <strain evidence="7">DSM 2380 / NBRC 103641 / GraBd1</strain>
    </source>
</reference>
<protein>
    <submittedName>
        <fullName evidence="6">Cobalt ABC transporter, ATP-binding protein</fullName>
    </submittedName>
</protein>
<evidence type="ECO:0000256" key="2">
    <source>
        <dbReference type="ARBA" id="ARBA00022448"/>
    </source>
</evidence>
<evidence type="ECO:0000256" key="3">
    <source>
        <dbReference type="ARBA" id="ARBA00022741"/>
    </source>
</evidence>
<dbReference type="InterPro" id="IPR027417">
    <property type="entry name" value="P-loop_NTPase"/>
</dbReference>
<dbReference type="eggNOG" id="COG0488">
    <property type="taxonomic scope" value="Bacteria"/>
</dbReference>
<dbReference type="CDD" id="cd03225">
    <property type="entry name" value="ABC_cobalt_CbiO_domain1"/>
    <property type="match status" value="2"/>
</dbReference>
<keyword evidence="3" id="KW-0547">Nucleotide-binding</keyword>
<dbReference type="InterPro" id="IPR050095">
    <property type="entry name" value="ECF_ABC_transporter_ATP-bd"/>
</dbReference>
<dbReference type="Gene3D" id="3.40.50.300">
    <property type="entry name" value="P-loop containing nucleotide triphosphate hydrolases"/>
    <property type="match status" value="2"/>
</dbReference>
<name>Q3A1X2_SYNC1</name>
<dbReference type="RefSeq" id="WP_011342161.1">
    <property type="nucleotide sequence ID" value="NC_007498.2"/>
</dbReference>
<evidence type="ECO:0000256" key="1">
    <source>
        <dbReference type="ARBA" id="ARBA00005417"/>
    </source>
</evidence>
<dbReference type="PROSITE" id="PS50893">
    <property type="entry name" value="ABC_TRANSPORTER_2"/>
    <property type="match status" value="2"/>
</dbReference>
<dbReference type="STRING" id="338963.Pcar_2396"/>
<reference evidence="6 7" key="2">
    <citation type="journal article" date="2012" name="BMC Genomics">
        <title>The genome of Pelobacter carbinolicus reveals surprising metabolic capabilities and physiological features.</title>
        <authorList>
            <person name="Aklujkar M."/>
            <person name="Haveman S.A."/>
            <person name="Didonato R.Jr."/>
            <person name="Chertkov O."/>
            <person name="Han C.S."/>
            <person name="Land M.L."/>
            <person name="Brown P."/>
            <person name="Lovley D.R."/>
        </authorList>
    </citation>
    <scope>NUCLEOTIDE SEQUENCE [LARGE SCALE GENOMIC DNA]</scope>
    <source>
        <strain evidence="7">DSM 2380 / NBRC 103641 / GraBd1</strain>
    </source>
</reference>
<dbReference type="InterPro" id="IPR015856">
    <property type="entry name" value="ABC_transpr_CbiO/EcfA_su"/>
</dbReference>
<dbReference type="SMART" id="SM00382">
    <property type="entry name" value="AAA"/>
    <property type="match status" value="2"/>
</dbReference>
<dbReference type="HOGENOM" id="CLU_000604_86_7_7"/>
<keyword evidence="7" id="KW-1185">Reference proteome</keyword>
<evidence type="ECO:0000256" key="4">
    <source>
        <dbReference type="ARBA" id="ARBA00022840"/>
    </source>
</evidence>
<feature type="domain" description="ABC transporter" evidence="5">
    <location>
        <begin position="244"/>
        <end position="456"/>
    </location>
</feature>